<evidence type="ECO:0000313" key="2">
    <source>
        <dbReference type="Proteomes" id="UP001209701"/>
    </source>
</evidence>
<dbReference type="SUPFAM" id="SSF51735">
    <property type="entry name" value="NAD(P)-binding Rossmann-fold domains"/>
    <property type="match status" value="1"/>
</dbReference>
<dbReference type="InterPro" id="IPR003462">
    <property type="entry name" value="ODC_Mu_crystall"/>
</dbReference>
<dbReference type="Gene3D" id="3.30.1780.10">
    <property type="entry name" value="ornithine cyclodeaminase, domain 1"/>
    <property type="match status" value="1"/>
</dbReference>
<reference evidence="1 2" key="1">
    <citation type="submission" date="2021-11" db="EMBL/GenBank/DDBJ databases">
        <authorList>
            <person name="Liang Q."/>
            <person name="Mou H."/>
            <person name="Liu Z."/>
        </authorList>
    </citation>
    <scope>NUCLEOTIDE SEQUENCE [LARGE SCALE GENOMIC DNA]</scope>
    <source>
        <strain evidence="1 2">CHU3</strain>
    </source>
</reference>
<evidence type="ECO:0000313" key="1">
    <source>
        <dbReference type="EMBL" id="MCV2370030.1"/>
    </source>
</evidence>
<accession>A0ABT2YJD1</accession>
<dbReference type="PANTHER" id="PTHR13812">
    <property type="entry name" value="KETIMINE REDUCTASE MU-CRYSTALLIN"/>
    <property type="match status" value="1"/>
</dbReference>
<dbReference type="PANTHER" id="PTHR13812:SF19">
    <property type="entry name" value="KETIMINE REDUCTASE MU-CRYSTALLIN"/>
    <property type="match status" value="1"/>
</dbReference>
<comment type="caution">
    <text evidence="1">The sequence shown here is derived from an EMBL/GenBank/DDBJ whole genome shotgun (WGS) entry which is preliminary data.</text>
</comment>
<sequence>MRILNAEATADLLPYERLIPAVRQAMLDLHAGLIHASPRTVLPLPEGGTYLAMPCTDARYAVTKLVAVTPANRERGQPTIQGRVVVSEAGTGTPLIILDGIVVTARRTAAVTLLGIETLLGRAPESVVMVGTGAQALTHALAMGERWPGVQLRCVGRGRAQSMAFAASLAAQGLNARVLAIEQALEDAAVVVTATTSLTSVLPDEIPPDTLIVGLGSFTPQMAELPAKQIRQRQVWVDDLEGARHEAGDLLQAGVDWSRVHTLAEALSNNVLPRMPMLLKTVGHAAWDLAAVRTALVD</sequence>
<organism evidence="1 2">
    <name type="scientific">Roseateles oligotrophus</name>
    <dbReference type="NCBI Taxonomy" id="1769250"/>
    <lineage>
        <taxon>Bacteria</taxon>
        <taxon>Pseudomonadati</taxon>
        <taxon>Pseudomonadota</taxon>
        <taxon>Betaproteobacteria</taxon>
        <taxon>Burkholderiales</taxon>
        <taxon>Sphaerotilaceae</taxon>
        <taxon>Roseateles</taxon>
    </lineage>
</organism>
<dbReference type="PIRSF" id="PIRSF001439">
    <property type="entry name" value="CryM"/>
    <property type="match status" value="1"/>
</dbReference>
<keyword evidence="2" id="KW-1185">Reference proteome</keyword>
<name>A0ABT2YJD1_9BURK</name>
<dbReference type="Proteomes" id="UP001209701">
    <property type="component" value="Unassembled WGS sequence"/>
</dbReference>
<proteinExistence type="predicted"/>
<protein>
    <submittedName>
        <fullName evidence="1">Delta(1)-pyrroline-2-carboxylate reductase family protein</fullName>
    </submittedName>
</protein>
<gene>
    <name evidence="1" type="ORF">LNV07_18260</name>
</gene>
<dbReference type="Gene3D" id="3.40.50.720">
    <property type="entry name" value="NAD(P)-binding Rossmann-like Domain"/>
    <property type="match status" value="1"/>
</dbReference>
<dbReference type="EMBL" id="JAJIRN010000008">
    <property type="protein sequence ID" value="MCV2370030.1"/>
    <property type="molecule type" value="Genomic_DNA"/>
</dbReference>
<dbReference type="RefSeq" id="WP_263572617.1">
    <property type="nucleotide sequence ID" value="NZ_JAJIRN010000008.1"/>
</dbReference>
<dbReference type="NCBIfam" id="NF005603">
    <property type="entry name" value="PRK07340.1"/>
    <property type="match status" value="1"/>
</dbReference>
<dbReference type="InterPro" id="IPR023401">
    <property type="entry name" value="ODC_N"/>
</dbReference>
<dbReference type="Pfam" id="PF02423">
    <property type="entry name" value="OCD_Mu_crystall"/>
    <property type="match status" value="1"/>
</dbReference>
<dbReference type="InterPro" id="IPR036291">
    <property type="entry name" value="NAD(P)-bd_dom_sf"/>
</dbReference>